<dbReference type="Proteomes" id="UP001431019">
    <property type="component" value="Unassembled WGS sequence"/>
</dbReference>
<proteinExistence type="inferred from homology"/>
<evidence type="ECO:0000256" key="2">
    <source>
        <dbReference type="ARBA" id="ARBA00007639"/>
    </source>
</evidence>
<feature type="chain" id="PRO_5045679614" evidence="4">
    <location>
        <begin position="28"/>
        <end position="329"/>
    </location>
</feature>
<evidence type="ECO:0000256" key="4">
    <source>
        <dbReference type="SAM" id="SignalP"/>
    </source>
</evidence>
<evidence type="ECO:0000256" key="1">
    <source>
        <dbReference type="ARBA" id="ARBA00004196"/>
    </source>
</evidence>
<accession>A0ABS8JSJ7</accession>
<dbReference type="InterPro" id="IPR006311">
    <property type="entry name" value="TAT_signal"/>
</dbReference>
<dbReference type="RefSeq" id="WP_230509071.1">
    <property type="nucleotide sequence ID" value="NZ_JAJITD010000004.1"/>
</dbReference>
<dbReference type="Pfam" id="PF13407">
    <property type="entry name" value="Peripla_BP_4"/>
    <property type="match status" value="1"/>
</dbReference>
<comment type="similarity">
    <text evidence="2">Belongs to the bacterial solute-binding protein 2 family.</text>
</comment>
<evidence type="ECO:0000313" key="6">
    <source>
        <dbReference type="EMBL" id="MCC8392854.1"/>
    </source>
</evidence>
<organism evidence="6 7">
    <name type="scientific">Paraburkholderia sejongensis</name>
    <dbReference type="NCBI Taxonomy" id="2886946"/>
    <lineage>
        <taxon>Bacteria</taxon>
        <taxon>Pseudomonadati</taxon>
        <taxon>Pseudomonadota</taxon>
        <taxon>Betaproteobacteria</taxon>
        <taxon>Burkholderiales</taxon>
        <taxon>Burkholderiaceae</taxon>
        <taxon>Paraburkholderia</taxon>
    </lineage>
</organism>
<evidence type="ECO:0000256" key="3">
    <source>
        <dbReference type="ARBA" id="ARBA00022729"/>
    </source>
</evidence>
<dbReference type="PANTHER" id="PTHR46847">
    <property type="entry name" value="D-ALLOSE-BINDING PERIPLASMIC PROTEIN-RELATED"/>
    <property type="match status" value="1"/>
</dbReference>
<name>A0ABS8JSJ7_9BURK</name>
<reference evidence="6 7" key="1">
    <citation type="submission" date="2021-11" db="EMBL/GenBank/DDBJ databases">
        <authorList>
            <person name="Oh E.-T."/>
            <person name="Kim S.-B."/>
        </authorList>
    </citation>
    <scope>NUCLEOTIDE SEQUENCE [LARGE SCALE GENOMIC DNA]</scope>
    <source>
        <strain evidence="6 7">MMS20-SJTR3</strain>
    </source>
</reference>
<dbReference type="PANTHER" id="PTHR46847:SF1">
    <property type="entry name" value="D-ALLOSE-BINDING PERIPLASMIC PROTEIN-RELATED"/>
    <property type="match status" value="1"/>
</dbReference>
<keyword evidence="7" id="KW-1185">Reference proteome</keyword>
<dbReference type="InterPro" id="IPR025997">
    <property type="entry name" value="SBP_2_dom"/>
</dbReference>
<dbReference type="PROSITE" id="PS51318">
    <property type="entry name" value="TAT"/>
    <property type="match status" value="1"/>
</dbReference>
<feature type="signal peptide" evidence="4">
    <location>
        <begin position="1"/>
        <end position="27"/>
    </location>
</feature>
<gene>
    <name evidence="6" type="ORF">LJ656_09660</name>
</gene>
<dbReference type="EMBL" id="JAJITD010000004">
    <property type="protein sequence ID" value="MCC8392854.1"/>
    <property type="molecule type" value="Genomic_DNA"/>
</dbReference>
<feature type="domain" description="Periplasmic binding protein" evidence="5">
    <location>
        <begin position="45"/>
        <end position="304"/>
    </location>
</feature>
<protein>
    <submittedName>
        <fullName evidence="6">Substrate-binding domain-containing protein</fullName>
    </submittedName>
</protein>
<dbReference type="Gene3D" id="3.40.50.2300">
    <property type="match status" value="2"/>
</dbReference>
<evidence type="ECO:0000313" key="7">
    <source>
        <dbReference type="Proteomes" id="UP001431019"/>
    </source>
</evidence>
<dbReference type="InterPro" id="IPR028082">
    <property type="entry name" value="Peripla_BP_I"/>
</dbReference>
<evidence type="ECO:0000259" key="5">
    <source>
        <dbReference type="Pfam" id="PF13407"/>
    </source>
</evidence>
<dbReference type="SUPFAM" id="SSF53822">
    <property type="entry name" value="Periplasmic binding protein-like I"/>
    <property type="match status" value="1"/>
</dbReference>
<comment type="caution">
    <text evidence="6">The sequence shown here is derived from an EMBL/GenBank/DDBJ whole genome shotgun (WGS) entry which is preliminary data.</text>
</comment>
<sequence>MTQNLRRRALLASALAATGLAGLTGVAGLTRAARAEAMPVVKPKIALVVKSMTDPFTVAMLDAARNYQQHFASQFSLTIRGTAKQTDTAAQIRMVDEMIRAKMNAIVIAPTDSKALAPVLARAIKAGVIAITIDNPLDEGAQKAAGISVPFVGPNNRNGARQVGEYLAARLKRGDQVGIIEGISVSSNARQRTAGSRDAMEAAGMQVVAVESGNWDYGRGRDVAAKMLVDHPQLRALLCGNDNMAMGAVDAIRDAGRGGGVYVTGYNAIDAIKPLLADGRVLATMNQFADRQAVFGIDFAVKAVSEHRKQHELSPFVETPLQLVTAAKR</sequence>
<comment type="subcellular location">
    <subcellularLocation>
        <location evidence="1">Cell envelope</location>
    </subcellularLocation>
</comment>
<keyword evidence="3 4" id="KW-0732">Signal</keyword>